<dbReference type="AlphaFoldDB" id="A5E5N7"/>
<keyword evidence="11" id="KW-1185">Reference proteome</keyword>
<organism evidence="10 11">
    <name type="scientific">Lodderomyces elongisporus (strain ATCC 11503 / CBS 2605 / JCM 1781 / NBRC 1676 / NRRL YB-4239)</name>
    <name type="common">Yeast</name>
    <name type="synonym">Saccharomyces elongisporus</name>
    <dbReference type="NCBI Taxonomy" id="379508"/>
    <lineage>
        <taxon>Eukaryota</taxon>
        <taxon>Fungi</taxon>
        <taxon>Dikarya</taxon>
        <taxon>Ascomycota</taxon>
        <taxon>Saccharomycotina</taxon>
        <taxon>Pichiomycetes</taxon>
        <taxon>Debaryomycetaceae</taxon>
        <taxon>Candida/Lodderomyces clade</taxon>
        <taxon>Lodderomyces</taxon>
    </lineage>
</organism>
<dbReference type="HOGENOM" id="CLU_010345_1_1_1"/>
<dbReference type="VEuPathDB" id="FungiDB:LELG_04926"/>
<dbReference type="eggNOG" id="KOG2750">
    <property type="taxonomic scope" value="Eukaryota"/>
</dbReference>
<dbReference type="PANTHER" id="PTHR12755">
    <property type="entry name" value="CLEAVAGE/POLYADENYLATION FACTOR IA SUBUNIT CLP1P"/>
    <property type="match status" value="1"/>
</dbReference>
<dbReference type="PANTHER" id="PTHR12755:SF3">
    <property type="entry name" value="POLYNUCLEOTIDE 5'-HYDROXYL-KINASE NOL9"/>
    <property type="match status" value="1"/>
</dbReference>
<dbReference type="InParanoid" id="A5E5N7"/>
<keyword evidence="7" id="KW-0067">ATP-binding</keyword>
<dbReference type="STRING" id="379508.A5E5N7"/>
<keyword evidence="4" id="KW-0808">Transferase</keyword>
<dbReference type="Gene3D" id="3.40.50.300">
    <property type="entry name" value="P-loop containing nucleotide triphosphate hydrolases"/>
    <property type="match status" value="1"/>
</dbReference>
<evidence type="ECO:0000313" key="10">
    <source>
        <dbReference type="EMBL" id="EDK46745.1"/>
    </source>
</evidence>
<keyword evidence="6" id="KW-0418">Kinase</keyword>
<dbReference type="FunCoup" id="A5E5N7">
    <property type="interactions" value="144"/>
</dbReference>
<evidence type="ECO:0000256" key="8">
    <source>
        <dbReference type="SAM" id="MobiDB-lite"/>
    </source>
</evidence>
<dbReference type="GeneID" id="5231287"/>
<dbReference type="OMA" id="EHVWKVR"/>
<keyword evidence="5" id="KW-0547">Nucleotide-binding</keyword>
<dbReference type="Pfam" id="PF16575">
    <property type="entry name" value="CLP1_P"/>
    <property type="match status" value="1"/>
</dbReference>
<evidence type="ECO:0000256" key="4">
    <source>
        <dbReference type="ARBA" id="ARBA00022679"/>
    </source>
</evidence>
<sequence>MSAYAAIKEQGFVYAISTNSPEDETNDECLAYEDSSDDDINDDDDDDNNNNSEIKVRGIKDWNGISTSTASSYTLVEESTRLETPLHLITVSDFVPDETNLAFCTSSVKVTLRAWESILVRGQFRFKVLSGKVKINNCIKLEASPQRIYNWTALQYQSLPVISNCCVDINGNTSKNGNVSRRGNANGDGEDQNAAVIELLNYNTGLQGIIHAYPSTSNMTFGRNSLAMSIDRADLTGAISFSNYSFQLILESSDSTRGLQLDNSWTFYYQKLRARKKFKLMAIGGKNTGKSTLCANLLSYMLSSTEQSVVYMELDPGQSDYSAPYCLSLCLKKSRSLAFDSTACDVISTQYYGYTSPIEAPSRYLAIVRKLYDEYESNKYAAKGYPLIVNTPGWIKGFGQEILQSISHIVEPTNLALLTKSFSSEFNHSDAFLDGLQYEEVEYLPAVTSTSTANSVAPSKIRNLKSLMYFHQQSPRTFDFKSPLLQKSPLKLSYSVGLEEDAFIAGVTHLTLNIGQKFDFDNMLALLESQVWAVYAIKKDFLPQTSFRYDTKNRCFPNLIQYSQTVDKYECQDICGLLLIHSINPSERFLNVYAPPHVVANITEQIRRGNKLHLVRGDGSAPLLDVMEPFIKKWTTNSLSPTDEIEKLPYISSSSRTKSKYNGVWKVRRNIQRKGHQRS</sequence>
<protein>
    <recommendedName>
        <fullName evidence="3">Polynucleotide 5'-hydroxyl-kinase GRC3</fullName>
    </recommendedName>
    <alternativeName>
        <fullName evidence="2">Polynucleotide 5'-hydroxyl-kinase grc3</fullName>
    </alternativeName>
</protein>
<evidence type="ECO:0000256" key="5">
    <source>
        <dbReference type="ARBA" id="ARBA00022741"/>
    </source>
</evidence>
<dbReference type="InterPro" id="IPR027417">
    <property type="entry name" value="P-loop_NTPase"/>
</dbReference>
<reference evidence="10 11" key="1">
    <citation type="journal article" date="2009" name="Nature">
        <title>Evolution of pathogenicity and sexual reproduction in eight Candida genomes.</title>
        <authorList>
            <person name="Butler G."/>
            <person name="Rasmussen M.D."/>
            <person name="Lin M.F."/>
            <person name="Santos M.A."/>
            <person name="Sakthikumar S."/>
            <person name="Munro C.A."/>
            <person name="Rheinbay E."/>
            <person name="Grabherr M."/>
            <person name="Forche A."/>
            <person name="Reedy J.L."/>
            <person name="Agrafioti I."/>
            <person name="Arnaud M.B."/>
            <person name="Bates S."/>
            <person name="Brown A.J."/>
            <person name="Brunke S."/>
            <person name="Costanzo M.C."/>
            <person name="Fitzpatrick D.A."/>
            <person name="de Groot P.W."/>
            <person name="Harris D."/>
            <person name="Hoyer L.L."/>
            <person name="Hube B."/>
            <person name="Klis F.M."/>
            <person name="Kodira C."/>
            <person name="Lennard N."/>
            <person name="Logue M.E."/>
            <person name="Martin R."/>
            <person name="Neiman A.M."/>
            <person name="Nikolaou E."/>
            <person name="Quail M.A."/>
            <person name="Quinn J."/>
            <person name="Santos M.C."/>
            <person name="Schmitzberger F.F."/>
            <person name="Sherlock G."/>
            <person name="Shah P."/>
            <person name="Silverstein K.A."/>
            <person name="Skrzypek M.S."/>
            <person name="Soll D."/>
            <person name="Staggs R."/>
            <person name="Stansfield I."/>
            <person name="Stumpf M.P."/>
            <person name="Sudbery P.E."/>
            <person name="Srikantha T."/>
            <person name="Zeng Q."/>
            <person name="Berman J."/>
            <person name="Berriman M."/>
            <person name="Heitman J."/>
            <person name="Gow N.A."/>
            <person name="Lorenz M.C."/>
            <person name="Birren B.W."/>
            <person name="Kellis M."/>
            <person name="Cuomo C.A."/>
        </authorList>
    </citation>
    <scope>NUCLEOTIDE SEQUENCE [LARGE SCALE GENOMIC DNA]</scope>
    <source>
        <strain evidence="11">ATCC 11503 / BCRC 21390 / CBS 2605 / JCM 1781 / NBRC 1676 / NRRL YB-4239</strain>
    </source>
</reference>
<proteinExistence type="inferred from homology"/>
<feature type="domain" description="Clp1 P-loop" evidence="9">
    <location>
        <begin position="284"/>
        <end position="472"/>
    </location>
</feature>
<evidence type="ECO:0000313" key="11">
    <source>
        <dbReference type="Proteomes" id="UP000001996"/>
    </source>
</evidence>
<dbReference type="InterPro" id="IPR045116">
    <property type="entry name" value="Clp1/Grc3"/>
</dbReference>
<dbReference type="SUPFAM" id="SSF52540">
    <property type="entry name" value="P-loop containing nucleoside triphosphate hydrolases"/>
    <property type="match status" value="1"/>
</dbReference>
<dbReference type="KEGG" id="lel:PVL30_005663"/>
<comment type="similarity">
    <text evidence="1">Belongs to the Clp1 family. NOL9/GRC3 subfamily.</text>
</comment>
<dbReference type="GO" id="GO:0005634">
    <property type="term" value="C:nucleus"/>
    <property type="evidence" value="ECO:0007669"/>
    <property type="project" value="TreeGrafter"/>
</dbReference>
<evidence type="ECO:0000256" key="7">
    <source>
        <dbReference type="ARBA" id="ARBA00022840"/>
    </source>
</evidence>
<evidence type="ECO:0000259" key="9">
    <source>
        <dbReference type="Pfam" id="PF16575"/>
    </source>
</evidence>
<evidence type="ECO:0000256" key="6">
    <source>
        <dbReference type="ARBA" id="ARBA00022777"/>
    </source>
</evidence>
<accession>A5E5N7</accession>
<dbReference type="Proteomes" id="UP000001996">
    <property type="component" value="Unassembled WGS sequence"/>
</dbReference>
<dbReference type="OrthoDB" id="4054781at2759"/>
<gene>
    <name evidence="10" type="ORF">LELG_04926</name>
</gene>
<dbReference type="GO" id="GO:0005524">
    <property type="term" value="F:ATP binding"/>
    <property type="evidence" value="ECO:0007669"/>
    <property type="project" value="UniProtKB-KW"/>
</dbReference>
<feature type="compositionally biased region" description="Acidic residues" evidence="8">
    <location>
        <begin position="21"/>
        <end position="48"/>
    </location>
</feature>
<dbReference type="GO" id="GO:0000448">
    <property type="term" value="P:cleavage in ITS2 between 5.8S rRNA and LSU-rRNA of tricistronic rRNA transcript (SSU-rRNA, 5.8S rRNA, LSU-rRNA)"/>
    <property type="evidence" value="ECO:0007669"/>
    <property type="project" value="TreeGrafter"/>
</dbReference>
<evidence type="ECO:0000256" key="2">
    <source>
        <dbReference type="ARBA" id="ARBA00018706"/>
    </source>
</evidence>
<feature type="region of interest" description="Disordered" evidence="8">
    <location>
        <begin position="18"/>
        <end position="53"/>
    </location>
</feature>
<dbReference type="EMBL" id="CH981530">
    <property type="protein sequence ID" value="EDK46745.1"/>
    <property type="molecule type" value="Genomic_DNA"/>
</dbReference>
<dbReference type="GO" id="GO:0051731">
    <property type="term" value="F:polynucleotide 5'-hydroxyl-kinase activity"/>
    <property type="evidence" value="ECO:0007669"/>
    <property type="project" value="InterPro"/>
</dbReference>
<evidence type="ECO:0000256" key="3">
    <source>
        <dbReference type="ARBA" id="ARBA00019824"/>
    </source>
</evidence>
<evidence type="ECO:0000256" key="1">
    <source>
        <dbReference type="ARBA" id="ARBA00011003"/>
    </source>
</evidence>
<name>A5E5N7_LODEL</name>
<dbReference type="InterPro" id="IPR032319">
    <property type="entry name" value="CLP1_P"/>
</dbReference>